<keyword evidence="3" id="KW-0862">Zinc</keyword>
<keyword evidence="1" id="KW-0479">Metal-binding</keyword>
<keyword evidence="2" id="KW-0863">Zinc-finger</keyword>
<protein>
    <submittedName>
        <fullName evidence="4">Uncharacterized protein</fullName>
    </submittedName>
</protein>
<reference evidence="4" key="1">
    <citation type="submission" date="2020-11" db="EMBL/GenBank/DDBJ databases">
        <authorList>
            <person name="Tran Van P."/>
        </authorList>
    </citation>
    <scope>NUCLEOTIDE SEQUENCE</scope>
</reference>
<name>A0A7R8ZFQ3_9CRUS</name>
<gene>
    <name evidence="4" type="ORF">CTOB1V02_LOCUS447</name>
</gene>
<evidence type="ECO:0000256" key="2">
    <source>
        <dbReference type="ARBA" id="ARBA00022771"/>
    </source>
</evidence>
<evidence type="ECO:0000256" key="1">
    <source>
        <dbReference type="ARBA" id="ARBA00022723"/>
    </source>
</evidence>
<dbReference type="OrthoDB" id="10038672at2759"/>
<accession>A0A7R8ZFQ3</accession>
<dbReference type="InterPro" id="IPR027377">
    <property type="entry name" value="ZAR1/RTP1-5-like_Znf-3CxxC"/>
</dbReference>
<dbReference type="AlphaFoldDB" id="A0A7R8ZFQ3"/>
<dbReference type="InterPro" id="IPR033446">
    <property type="entry name" value="ZCCHC24_Znf-3CxxC"/>
</dbReference>
<dbReference type="Pfam" id="PF17180">
    <property type="entry name" value="Zn_ribbon_3CxxC_2"/>
    <property type="match status" value="1"/>
</dbReference>
<sequence>MSKQSKKLTPYQGPDRVFGKFRCPNCRRKWLSINSWANKGQECKLCKIMVYPFKQAEIKHNCGRYLPPLPGSSRFFLHGKKGRERGGYEFSSKQLISYWDKVLYAIPEETIVSVVITKQAFAKNCYVSGYAQPIFPAGDISNVKDRIVGGSRYIWGILYQLISSSSSLACHRISITVPNCLTIPVSPPVPKRSQSSPDLASGNKTVFHGCQPQQNSAFVPVLRGLQSSGLASAGVSYHIRRQTMGNCLSPGKWGEWCLIHLNQKRGRRRSEPSDLMDPANQVLWTPPQAPQLQEYATIPSTRAHPRPLNSRDILAVISSTWQHWLEYFVLNRSKVKAKSKQSQSKIGAKLKQNRINIEAKTSPSPEASLHKRITEEYDADEFEKALDRLAEETTEERPTSDSIEPV</sequence>
<dbReference type="EMBL" id="OB660059">
    <property type="protein sequence ID" value="CAD7222439.1"/>
    <property type="molecule type" value="Genomic_DNA"/>
</dbReference>
<evidence type="ECO:0000256" key="3">
    <source>
        <dbReference type="ARBA" id="ARBA00022833"/>
    </source>
</evidence>
<dbReference type="SMART" id="SM01328">
    <property type="entry name" value="zf-3CxxC"/>
    <property type="match status" value="1"/>
</dbReference>
<proteinExistence type="predicted"/>
<dbReference type="GO" id="GO:0008270">
    <property type="term" value="F:zinc ion binding"/>
    <property type="evidence" value="ECO:0007669"/>
    <property type="project" value="UniProtKB-KW"/>
</dbReference>
<organism evidence="4">
    <name type="scientific">Cyprideis torosa</name>
    <dbReference type="NCBI Taxonomy" id="163714"/>
    <lineage>
        <taxon>Eukaryota</taxon>
        <taxon>Metazoa</taxon>
        <taxon>Ecdysozoa</taxon>
        <taxon>Arthropoda</taxon>
        <taxon>Crustacea</taxon>
        <taxon>Oligostraca</taxon>
        <taxon>Ostracoda</taxon>
        <taxon>Podocopa</taxon>
        <taxon>Podocopida</taxon>
        <taxon>Cytherocopina</taxon>
        <taxon>Cytheroidea</taxon>
        <taxon>Cytherideidae</taxon>
        <taxon>Cyprideis</taxon>
    </lineage>
</organism>
<evidence type="ECO:0000313" key="4">
    <source>
        <dbReference type="EMBL" id="CAD7222439.1"/>
    </source>
</evidence>